<name>A0A3E2HSA2_SCYLI</name>
<evidence type="ECO:0000313" key="1">
    <source>
        <dbReference type="EMBL" id="RFU36244.1"/>
    </source>
</evidence>
<accession>A0A3E2HSA2</accession>
<keyword evidence="2" id="KW-1185">Reference proteome</keyword>
<organism evidence="1 2">
    <name type="scientific">Scytalidium lignicola</name>
    <name type="common">Hyphomycete</name>
    <dbReference type="NCBI Taxonomy" id="5539"/>
    <lineage>
        <taxon>Eukaryota</taxon>
        <taxon>Fungi</taxon>
        <taxon>Dikarya</taxon>
        <taxon>Ascomycota</taxon>
        <taxon>Pezizomycotina</taxon>
        <taxon>Leotiomycetes</taxon>
        <taxon>Leotiomycetes incertae sedis</taxon>
        <taxon>Scytalidium</taxon>
    </lineage>
</organism>
<feature type="non-terminal residue" evidence="1">
    <location>
        <position position="1"/>
    </location>
</feature>
<feature type="non-terminal residue" evidence="1">
    <location>
        <position position="117"/>
    </location>
</feature>
<protein>
    <submittedName>
        <fullName evidence="1">Uncharacterized protein</fullName>
    </submittedName>
</protein>
<sequence>MFQPTIPWSRRGRHQVRDVGAVLVPVPEVVRRAGVDAVFERVGEHLHDVLAVGVVDVAFYQEGLRVVGVEGWAEDGVVGAGTAGLGDWGWGCGGGGGSGGGGSGGCVGGGAIAGAVE</sequence>
<dbReference type="AlphaFoldDB" id="A0A3E2HSA2"/>
<dbReference type="EMBL" id="NCSJ02000001">
    <property type="protein sequence ID" value="RFU36244.1"/>
    <property type="molecule type" value="Genomic_DNA"/>
</dbReference>
<gene>
    <name evidence="1" type="ORF">B7463_g58</name>
</gene>
<proteinExistence type="predicted"/>
<comment type="caution">
    <text evidence="1">The sequence shown here is derived from an EMBL/GenBank/DDBJ whole genome shotgun (WGS) entry which is preliminary data.</text>
</comment>
<reference evidence="1 2" key="1">
    <citation type="submission" date="2018-05" db="EMBL/GenBank/DDBJ databases">
        <title>Draft genome sequence of Scytalidium lignicola DSM 105466, a ubiquitous saprotrophic fungus.</title>
        <authorList>
            <person name="Buettner E."/>
            <person name="Gebauer A.M."/>
            <person name="Hofrichter M."/>
            <person name="Liers C."/>
            <person name="Kellner H."/>
        </authorList>
    </citation>
    <scope>NUCLEOTIDE SEQUENCE [LARGE SCALE GENOMIC DNA]</scope>
    <source>
        <strain evidence="1 2">DSM 105466</strain>
    </source>
</reference>
<evidence type="ECO:0000313" key="2">
    <source>
        <dbReference type="Proteomes" id="UP000258309"/>
    </source>
</evidence>
<dbReference type="Proteomes" id="UP000258309">
    <property type="component" value="Unassembled WGS sequence"/>
</dbReference>